<dbReference type="RefSeq" id="WP_172726372.1">
    <property type="nucleotide sequence ID" value="NZ_WMZN01000048.1"/>
</dbReference>
<dbReference type="CDD" id="cd12161">
    <property type="entry name" value="GDH_like_1"/>
    <property type="match status" value="1"/>
</dbReference>
<dbReference type="SUPFAM" id="SSF51735">
    <property type="entry name" value="NAD(P)-binding Rossmann-fold domains"/>
    <property type="match status" value="1"/>
</dbReference>
<dbReference type="InterPro" id="IPR029753">
    <property type="entry name" value="D-isomer_DH_CS"/>
</dbReference>
<dbReference type="InterPro" id="IPR006139">
    <property type="entry name" value="D-isomer_2_OHA_DH_cat_dom"/>
</dbReference>
<dbReference type="PANTHER" id="PTHR43761">
    <property type="entry name" value="D-ISOMER SPECIFIC 2-HYDROXYACID DEHYDROGENASE FAMILY PROTEIN (AFU_ORTHOLOGUE AFUA_1G13630)"/>
    <property type="match status" value="1"/>
</dbReference>
<evidence type="ECO:0000256" key="2">
    <source>
        <dbReference type="ARBA" id="ARBA00023002"/>
    </source>
</evidence>
<dbReference type="InterPro" id="IPR006140">
    <property type="entry name" value="D-isomer_DH_NAD-bd"/>
</dbReference>
<dbReference type="PROSITE" id="PS00670">
    <property type="entry name" value="D_2_HYDROXYACID_DH_2"/>
    <property type="match status" value="1"/>
</dbReference>
<reference evidence="7 8" key="1">
    <citation type="journal article" date="2019" name="Nat. Med.">
        <title>A library of human gut bacterial isolates paired with longitudinal multiomics data enables mechanistic microbiome research.</title>
        <authorList>
            <person name="Poyet M."/>
            <person name="Groussin M."/>
            <person name="Gibbons S.M."/>
            <person name="Avila-Pacheco J."/>
            <person name="Jiang X."/>
            <person name="Kearney S.M."/>
            <person name="Perrotta A.R."/>
            <person name="Berdy B."/>
            <person name="Zhao S."/>
            <person name="Lieberman T.D."/>
            <person name="Swanson P.K."/>
            <person name="Smith M."/>
            <person name="Roesemann S."/>
            <person name="Alexander J.E."/>
            <person name="Rich S.A."/>
            <person name="Livny J."/>
            <person name="Vlamakis H."/>
            <person name="Clish C."/>
            <person name="Bullock K."/>
            <person name="Deik A."/>
            <person name="Scott J."/>
            <person name="Pierce K.A."/>
            <person name="Xavier R.J."/>
            <person name="Alm E.J."/>
        </authorList>
    </citation>
    <scope>NUCLEOTIDE SEQUENCE [LARGE SCALE GENOMIC DNA]</scope>
    <source>
        <strain evidence="7 8">BIOML-A4</strain>
    </source>
</reference>
<dbReference type="EMBL" id="WMZU01000044">
    <property type="protein sequence ID" value="MTS28998.1"/>
    <property type="molecule type" value="Genomic_DNA"/>
</dbReference>
<dbReference type="InterPro" id="IPR036291">
    <property type="entry name" value="NAD(P)-bd_dom_sf"/>
</dbReference>
<proteinExistence type="inferred from homology"/>
<dbReference type="InterPro" id="IPR029752">
    <property type="entry name" value="D-isomer_DH_CS1"/>
</dbReference>
<gene>
    <name evidence="7" type="ORF">GMD59_17160</name>
</gene>
<evidence type="ECO:0000256" key="3">
    <source>
        <dbReference type="ARBA" id="ARBA00023027"/>
    </source>
</evidence>
<evidence type="ECO:0000256" key="1">
    <source>
        <dbReference type="ARBA" id="ARBA00005854"/>
    </source>
</evidence>
<keyword evidence="2 4" id="KW-0560">Oxidoreductase</keyword>
<accession>A0A6L6LXC7</accession>
<evidence type="ECO:0000256" key="4">
    <source>
        <dbReference type="RuleBase" id="RU003719"/>
    </source>
</evidence>
<dbReference type="GO" id="GO:0051287">
    <property type="term" value="F:NAD binding"/>
    <property type="evidence" value="ECO:0007669"/>
    <property type="project" value="InterPro"/>
</dbReference>
<evidence type="ECO:0000259" key="6">
    <source>
        <dbReference type="Pfam" id="PF02826"/>
    </source>
</evidence>
<keyword evidence="3" id="KW-0520">NAD</keyword>
<protein>
    <submittedName>
        <fullName evidence="7">Hydroxyacid dehydrogenase</fullName>
    </submittedName>
</protein>
<evidence type="ECO:0000313" key="8">
    <source>
        <dbReference type="Proteomes" id="UP000472755"/>
    </source>
</evidence>
<organism evidence="7 8">
    <name type="scientific">Ruthenibacterium lactatiformans</name>
    <dbReference type="NCBI Taxonomy" id="1550024"/>
    <lineage>
        <taxon>Bacteria</taxon>
        <taxon>Bacillati</taxon>
        <taxon>Bacillota</taxon>
        <taxon>Clostridia</taxon>
        <taxon>Eubacteriales</taxon>
        <taxon>Oscillospiraceae</taxon>
        <taxon>Ruthenibacterium</taxon>
    </lineage>
</organism>
<evidence type="ECO:0000313" key="7">
    <source>
        <dbReference type="EMBL" id="MTS28998.1"/>
    </source>
</evidence>
<dbReference type="InterPro" id="IPR050418">
    <property type="entry name" value="D-iso_2-hydroxyacid_DH_PdxB"/>
</dbReference>
<dbReference type="FunFam" id="3.40.50.720:FF:000203">
    <property type="entry name" value="D-3-phosphoglycerate dehydrogenase (SerA)"/>
    <property type="match status" value="1"/>
</dbReference>
<comment type="similarity">
    <text evidence="1 4">Belongs to the D-isomer specific 2-hydroxyacid dehydrogenase family.</text>
</comment>
<dbReference type="PANTHER" id="PTHR43761:SF1">
    <property type="entry name" value="D-ISOMER SPECIFIC 2-HYDROXYACID DEHYDROGENASE CATALYTIC DOMAIN-CONTAINING PROTEIN-RELATED"/>
    <property type="match status" value="1"/>
</dbReference>
<sequence>MKIAIMESLAVSDQKLAELKKPFEEAGHTFVEYEKSTDVPTLIAEAKDADVMVIANMPMPAEVIRACENLKFIDVAFTGVDHVGLDAAKEKNVAVSNASGYSNEAVAELVLGMALSLSRNLTAVERRCRDGATKDGLVGWELKGKTVGIIGLGRIGTRTAELFKAFGCKILAYDGHPSEQGRTLAEYVDMDTLLAESDIVTLHCPLIDSTRGLIDAAKLAKMKKRAVLINCARGPVVVTQDLADALDNGVIAGAGIDVFDKEPPLDKTEPLLNCKNCLVTPHVAFASKESMVLRAEIVFDNLASWIKGEQKNIVL</sequence>
<dbReference type="Pfam" id="PF02826">
    <property type="entry name" value="2-Hacid_dh_C"/>
    <property type="match status" value="1"/>
</dbReference>
<dbReference type="Pfam" id="PF00389">
    <property type="entry name" value="2-Hacid_dh"/>
    <property type="match status" value="1"/>
</dbReference>
<dbReference type="Proteomes" id="UP000472755">
    <property type="component" value="Unassembled WGS sequence"/>
</dbReference>
<dbReference type="AlphaFoldDB" id="A0A6L6LXC7"/>
<dbReference type="GO" id="GO:0016616">
    <property type="term" value="F:oxidoreductase activity, acting on the CH-OH group of donors, NAD or NADP as acceptor"/>
    <property type="evidence" value="ECO:0007669"/>
    <property type="project" value="InterPro"/>
</dbReference>
<dbReference type="SUPFAM" id="SSF52283">
    <property type="entry name" value="Formate/glycerate dehydrogenase catalytic domain-like"/>
    <property type="match status" value="1"/>
</dbReference>
<feature type="domain" description="D-isomer specific 2-hydroxyacid dehydrogenase catalytic" evidence="5">
    <location>
        <begin position="16"/>
        <end position="311"/>
    </location>
</feature>
<dbReference type="PROSITE" id="PS00065">
    <property type="entry name" value="D_2_HYDROXYACID_DH_1"/>
    <property type="match status" value="1"/>
</dbReference>
<dbReference type="Gene3D" id="3.40.50.720">
    <property type="entry name" value="NAD(P)-binding Rossmann-like Domain"/>
    <property type="match status" value="2"/>
</dbReference>
<comment type="caution">
    <text evidence="7">The sequence shown here is derived from an EMBL/GenBank/DDBJ whole genome shotgun (WGS) entry which is preliminary data.</text>
</comment>
<evidence type="ECO:0000259" key="5">
    <source>
        <dbReference type="Pfam" id="PF00389"/>
    </source>
</evidence>
<name>A0A6L6LXC7_9FIRM</name>
<feature type="domain" description="D-isomer specific 2-hydroxyacid dehydrogenase NAD-binding" evidence="6">
    <location>
        <begin position="111"/>
        <end position="284"/>
    </location>
</feature>